<feature type="domain" description="HTH cro/C1-type" evidence="2">
    <location>
        <begin position="54"/>
        <end position="113"/>
    </location>
</feature>
<gene>
    <name evidence="3" type="ORF">Spa11_11280</name>
</gene>
<sequence>MTKRVAIRKTPTPEQEAHIAAAIAEEKLFAEETKAQCREVLAELRAMRSTVDTLRAERERQGLSLAEVESRTGMTRSAISKLENHHVKNPTLLTLLRYASALGMQFQVNVTKADR</sequence>
<dbReference type="AlphaFoldDB" id="A0A518K569"/>
<evidence type="ECO:0000313" key="4">
    <source>
        <dbReference type="Proteomes" id="UP000316426"/>
    </source>
</evidence>
<feature type="coiled-coil region" evidence="1">
    <location>
        <begin position="30"/>
        <end position="57"/>
    </location>
</feature>
<proteinExistence type="predicted"/>
<reference evidence="3 4" key="1">
    <citation type="submission" date="2019-02" db="EMBL/GenBank/DDBJ databases">
        <title>Deep-cultivation of Planctomycetes and their phenomic and genomic characterization uncovers novel biology.</title>
        <authorList>
            <person name="Wiegand S."/>
            <person name="Jogler M."/>
            <person name="Boedeker C."/>
            <person name="Pinto D."/>
            <person name="Vollmers J."/>
            <person name="Rivas-Marin E."/>
            <person name="Kohn T."/>
            <person name="Peeters S.H."/>
            <person name="Heuer A."/>
            <person name="Rast P."/>
            <person name="Oberbeckmann S."/>
            <person name="Bunk B."/>
            <person name="Jeske O."/>
            <person name="Meyerdierks A."/>
            <person name="Storesund J.E."/>
            <person name="Kallscheuer N."/>
            <person name="Luecker S."/>
            <person name="Lage O.M."/>
            <person name="Pohl T."/>
            <person name="Merkel B.J."/>
            <person name="Hornburger P."/>
            <person name="Mueller R.-W."/>
            <person name="Bruemmer F."/>
            <person name="Labrenz M."/>
            <person name="Spormann A.M."/>
            <person name="Op den Camp H."/>
            <person name="Overmann J."/>
            <person name="Amann R."/>
            <person name="Jetten M.S.M."/>
            <person name="Mascher T."/>
            <person name="Medema M.H."/>
            <person name="Devos D.P."/>
            <person name="Kaster A.-K."/>
            <person name="Ovreas L."/>
            <person name="Rohde M."/>
            <person name="Galperin M.Y."/>
            <person name="Jogler C."/>
        </authorList>
    </citation>
    <scope>NUCLEOTIDE SEQUENCE [LARGE SCALE GENOMIC DNA]</scope>
    <source>
        <strain evidence="3 4">Spa11</strain>
    </source>
</reference>
<accession>A0A518K569</accession>
<name>A0A518K569_9BACT</name>
<dbReference type="RefSeq" id="WP_145109079.1">
    <property type="nucleotide sequence ID" value="NZ_CP036349.1"/>
</dbReference>
<dbReference type="Pfam" id="PF01381">
    <property type="entry name" value="HTH_3"/>
    <property type="match status" value="1"/>
</dbReference>
<dbReference type="PROSITE" id="PS50943">
    <property type="entry name" value="HTH_CROC1"/>
    <property type="match status" value="1"/>
</dbReference>
<evidence type="ECO:0000313" key="3">
    <source>
        <dbReference type="EMBL" id="QDV72941.1"/>
    </source>
</evidence>
<dbReference type="SUPFAM" id="SSF47413">
    <property type="entry name" value="lambda repressor-like DNA-binding domains"/>
    <property type="match status" value="1"/>
</dbReference>
<organism evidence="3 4">
    <name type="scientific">Botrimarina mediterranea</name>
    <dbReference type="NCBI Taxonomy" id="2528022"/>
    <lineage>
        <taxon>Bacteria</taxon>
        <taxon>Pseudomonadati</taxon>
        <taxon>Planctomycetota</taxon>
        <taxon>Planctomycetia</taxon>
        <taxon>Pirellulales</taxon>
        <taxon>Lacipirellulaceae</taxon>
        <taxon>Botrimarina</taxon>
    </lineage>
</organism>
<dbReference type="Proteomes" id="UP000316426">
    <property type="component" value="Chromosome"/>
</dbReference>
<dbReference type="CDD" id="cd00093">
    <property type="entry name" value="HTH_XRE"/>
    <property type="match status" value="1"/>
</dbReference>
<dbReference type="EMBL" id="CP036349">
    <property type="protein sequence ID" value="QDV72941.1"/>
    <property type="molecule type" value="Genomic_DNA"/>
</dbReference>
<keyword evidence="1" id="KW-0175">Coiled coil</keyword>
<dbReference type="Gene3D" id="1.10.260.40">
    <property type="entry name" value="lambda repressor-like DNA-binding domains"/>
    <property type="match status" value="1"/>
</dbReference>
<protein>
    <submittedName>
        <fullName evidence="3">Helix-turn-helix protein</fullName>
    </submittedName>
</protein>
<dbReference type="GO" id="GO:0003677">
    <property type="term" value="F:DNA binding"/>
    <property type="evidence" value="ECO:0007669"/>
    <property type="project" value="InterPro"/>
</dbReference>
<dbReference type="SMART" id="SM00530">
    <property type="entry name" value="HTH_XRE"/>
    <property type="match status" value="1"/>
</dbReference>
<keyword evidence="4" id="KW-1185">Reference proteome</keyword>
<dbReference type="KEGG" id="bmei:Spa11_11280"/>
<dbReference type="InterPro" id="IPR001387">
    <property type="entry name" value="Cro/C1-type_HTH"/>
</dbReference>
<evidence type="ECO:0000259" key="2">
    <source>
        <dbReference type="PROSITE" id="PS50943"/>
    </source>
</evidence>
<dbReference type="InterPro" id="IPR010982">
    <property type="entry name" value="Lambda_DNA-bd_dom_sf"/>
</dbReference>
<evidence type="ECO:0000256" key="1">
    <source>
        <dbReference type="SAM" id="Coils"/>
    </source>
</evidence>